<dbReference type="InterPro" id="IPR020561">
    <property type="entry name" value="PRibGlycinamid_synth_ATP-grasp"/>
</dbReference>
<dbReference type="PANTHER" id="PTHR43472">
    <property type="entry name" value="PHOSPHORIBOSYLAMINE--GLYCINE LIGASE"/>
    <property type="match status" value="1"/>
</dbReference>
<dbReference type="SMART" id="SM01209">
    <property type="entry name" value="GARS_A"/>
    <property type="match status" value="1"/>
</dbReference>
<keyword evidence="1" id="KW-0436">Ligase</keyword>
<name>A0A7V6DP32_9BACT</name>
<feature type="domain" description="ATP-grasp" evidence="5">
    <location>
        <begin position="126"/>
        <end position="358"/>
    </location>
</feature>
<keyword evidence="2 4" id="KW-0547">Nucleotide-binding</keyword>
<evidence type="ECO:0000256" key="3">
    <source>
        <dbReference type="ARBA" id="ARBA00022840"/>
    </source>
</evidence>
<protein>
    <recommendedName>
        <fullName evidence="5">ATP-grasp domain-containing protein</fullName>
    </recommendedName>
</protein>
<dbReference type="PANTHER" id="PTHR43472:SF1">
    <property type="entry name" value="PHOSPHORIBOSYLAMINE--GLYCINE LIGASE, CHLOROPLASTIC"/>
    <property type="match status" value="1"/>
</dbReference>
<evidence type="ECO:0000256" key="1">
    <source>
        <dbReference type="ARBA" id="ARBA00022598"/>
    </source>
</evidence>
<evidence type="ECO:0000259" key="5">
    <source>
        <dbReference type="PROSITE" id="PS50975"/>
    </source>
</evidence>
<dbReference type="GO" id="GO:0009113">
    <property type="term" value="P:purine nucleobase biosynthetic process"/>
    <property type="evidence" value="ECO:0007669"/>
    <property type="project" value="InterPro"/>
</dbReference>
<sequence>MTRIGYVGTDGRSLLAALDTSRATSERYSGNYHGVVVRGTPAMAPWAERLGWPVSFIPTAANTMEDYARTLIGAFAGGALDLALIMPESLIFQGLVDRVAEAGHGDKIIGLDSRGAFIEADKIAAKNLCREAGIAVAPAWTEVDARDYQAVLSTCLAYLHDFGGAVLKYPYSAGGKGARIILNSWEIRDVYTLLLADYKADYTAHFGKKGPWPLLIEARMTGMEISFTILVDKNGNHQILPTAMDYPERFEGPPGIDNPITGGMGSISPHPLESPALVAMAEETLAKPLIAAMAKRGILRPCVLYPGCFVSFADNFQPRDIRVCEINVRPGEPEFQPVVKRLRNLGPMVAAMAAGNLSEVAPEVREDQISICIALVTGPGGPKQQKGYPWSLTKGEPLAVDFEYFDKKKITIIPSAMDYAEGSFKSDGSRVAFLVANATLKAGQRRGHVAETLRHRLLNAYDLGKIRVIPRENEAGNRLALRRDIGLHYQKAEQLAG</sequence>
<dbReference type="InterPro" id="IPR011761">
    <property type="entry name" value="ATP-grasp"/>
</dbReference>
<dbReference type="GO" id="GO:0004637">
    <property type="term" value="F:phosphoribosylamine-glycine ligase activity"/>
    <property type="evidence" value="ECO:0007669"/>
    <property type="project" value="InterPro"/>
</dbReference>
<evidence type="ECO:0000256" key="4">
    <source>
        <dbReference type="PROSITE-ProRule" id="PRU00409"/>
    </source>
</evidence>
<dbReference type="EMBL" id="DTGR01000047">
    <property type="protein sequence ID" value="HHS28671.1"/>
    <property type="molecule type" value="Genomic_DNA"/>
</dbReference>
<dbReference type="SUPFAM" id="SSF56059">
    <property type="entry name" value="Glutathione synthetase ATP-binding domain-like"/>
    <property type="match status" value="1"/>
</dbReference>
<evidence type="ECO:0000256" key="2">
    <source>
        <dbReference type="ARBA" id="ARBA00022741"/>
    </source>
</evidence>
<evidence type="ECO:0000313" key="6">
    <source>
        <dbReference type="EMBL" id="HHS28671.1"/>
    </source>
</evidence>
<dbReference type="GO" id="GO:0046872">
    <property type="term" value="F:metal ion binding"/>
    <property type="evidence" value="ECO:0007669"/>
    <property type="project" value="InterPro"/>
</dbReference>
<reference evidence="6" key="1">
    <citation type="journal article" date="2020" name="mSystems">
        <title>Genome- and Community-Level Interaction Insights into Carbon Utilization and Element Cycling Functions of Hydrothermarchaeota in Hydrothermal Sediment.</title>
        <authorList>
            <person name="Zhou Z."/>
            <person name="Liu Y."/>
            <person name="Xu W."/>
            <person name="Pan J."/>
            <person name="Luo Z.H."/>
            <person name="Li M."/>
        </authorList>
    </citation>
    <scope>NUCLEOTIDE SEQUENCE [LARGE SCALE GENOMIC DNA]</scope>
    <source>
        <strain evidence="6">SpSt-767</strain>
    </source>
</reference>
<keyword evidence="3 4" id="KW-0067">ATP-binding</keyword>
<dbReference type="PROSITE" id="PS50975">
    <property type="entry name" value="ATP_GRASP"/>
    <property type="match status" value="1"/>
</dbReference>
<dbReference type="Pfam" id="PF01071">
    <property type="entry name" value="GARS_A"/>
    <property type="match status" value="1"/>
</dbReference>
<dbReference type="Gene3D" id="3.30.470.20">
    <property type="entry name" value="ATP-grasp fold, B domain"/>
    <property type="match status" value="1"/>
</dbReference>
<proteinExistence type="predicted"/>
<comment type="caution">
    <text evidence="6">The sequence shown here is derived from an EMBL/GenBank/DDBJ whole genome shotgun (WGS) entry which is preliminary data.</text>
</comment>
<accession>A0A7V6DP32</accession>
<dbReference type="GO" id="GO:0005524">
    <property type="term" value="F:ATP binding"/>
    <property type="evidence" value="ECO:0007669"/>
    <property type="project" value="UniProtKB-UniRule"/>
</dbReference>
<gene>
    <name evidence="6" type="ORF">ENV52_03095</name>
</gene>
<dbReference type="AlphaFoldDB" id="A0A7V6DP32"/>
<organism evidence="6">
    <name type="scientific">Desulfobacca acetoxidans</name>
    <dbReference type="NCBI Taxonomy" id="60893"/>
    <lineage>
        <taxon>Bacteria</taxon>
        <taxon>Pseudomonadati</taxon>
        <taxon>Thermodesulfobacteriota</taxon>
        <taxon>Desulfobaccia</taxon>
        <taxon>Desulfobaccales</taxon>
        <taxon>Desulfobaccaceae</taxon>
        <taxon>Desulfobacca</taxon>
    </lineage>
</organism>
<dbReference type="InterPro" id="IPR000115">
    <property type="entry name" value="PRibGlycinamide_synth"/>
</dbReference>